<dbReference type="Gene3D" id="3.30.420.270">
    <property type="match status" value="1"/>
</dbReference>
<accession>A0ABP9ZW04</accession>
<reference evidence="9 10" key="1">
    <citation type="submission" date="2024-04" db="EMBL/GenBank/DDBJ databases">
        <title>Draft genome sequence of Thalassolituus maritimus NBRC 116585.</title>
        <authorList>
            <person name="Miyakawa T."/>
            <person name="Kusuya Y."/>
            <person name="Miura T."/>
        </authorList>
    </citation>
    <scope>NUCLEOTIDE SEQUENCE [LARGE SCALE GENOMIC DNA]</scope>
    <source>
        <strain evidence="9 10">5NW40-0001</strain>
    </source>
</reference>
<evidence type="ECO:0008006" key="11">
    <source>
        <dbReference type="Google" id="ProtNLM"/>
    </source>
</evidence>
<dbReference type="Proteomes" id="UP001481413">
    <property type="component" value="Unassembled WGS sequence"/>
</dbReference>
<proteinExistence type="inferred from homology"/>
<dbReference type="PANTHER" id="PTHR30558:SF13">
    <property type="entry name" value="BIOPOLYMER TRANSPORT PROTEIN EXBD2"/>
    <property type="match status" value="1"/>
</dbReference>
<evidence type="ECO:0000256" key="1">
    <source>
        <dbReference type="ARBA" id="ARBA00004162"/>
    </source>
</evidence>
<evidence type="ECO:0000256" key="8">
    <source>
        <dbReference type="SAM" id="Phobius"/>
    </source>
</evidence>
<dbReference type="PANTHER" id="PTHR30558">
    <property type="entry name" value="EXBD MEMBRANE COMPONENT OF PMF-DRIVEN MACROMOLECULE IMPORT SYSTEM"/>
    <property type="match status" value="1"/>
</dbReference>
<comment type="caution">
    <text evidence="9">The sequence shown here is derived from an EMBL/GenBank/DDBJ whole genome shotgun (WGS) entry which is preliminary data.</text>
</comment>
<dbReference type="EMBL" id="BAABWH010000001">
    <property type="protein sequence ID" value="GAA6144327.1"/>
    <property type="molecule type" value="Genomic_DNA"/>
</dbReference>
<evidence type="ECO:0000256" key="3">
    <source>
        <dbReference type="ARBA" id="ARBA00022475"/>
    </source>
</evidence>
<protein>
    <recommendedName>
        <fullName evidence="11">Biopolymer transporter ExbD</fullName>
    </recommendedName>
</protein>
<evidence type="ECO:0000313" key="10">
    <source>
        <dbReference type="Proteomes" id="UP001481413"/>
    </source>
</evidence>
<keyword evidence="4 7" id="KW-0812">Transmembrane</keyword>
<organism evidence="9 10">
    <name type="scientific">Thalassolituus maritimus</name>
    <dbReference type="NCBI Taxonomy" id="484498"/>
    <lineage>
        <taxon>Bacteria</taxon>
        <taxon>Pseudomonadati</taxon>
        <taxon>Pseudomonadota</taxon>
        <taxon>Gammaproteobacteria</taxon>
        <taxon>Oceanospirillales</taxon>
        <taxon>Oceanospirillaceae</taxon>
        <taxon>Thalassolituus</taxon>
    </lineage>
</organism>
<evidence type="ECO:0000256" key="5">
    <source>
        <dbReference type="ARBA" id="ARBA00022989"/>
    </source>
</evidence>
<feature type="transmembrane region" description="Helical" evidence="8">
    <location>
        <begin position="21"/>
        <end position="40"/>
    </location>
</feature>
<gene>
    <name evidence="9" type="ORF">NBRC116585_04440</name>
</gene>
<keyword evidence="6 8" id="KW-0472">Membrane</keyword>
<dbReference type="Pfam" id="PF02472">
    <property type="entry name" value="ExbD"/>
    <property type="match status" value="1"/>
</dbReference>
<evidence type="ECO:0000256" key="2">
    <source>
        <dbReference type="ARBA" id="ARBA00005811"/>
    </source>
</evidence>
<dbReference type="RefSeq" id="WP_353293257.1">
    <property type="nucleotide sequence ID" value="NZ_BAABWH010000001.1"/>
</dbReference>
<keyword evidence="10" id="KW-1185">Reference proteome</keyword>
<comment type="similarity">
    <text evidence="2 7">Belongs to the ExbD/TolR family.</text>
</comment>
<evidence type="ECO:0000256" key="6">
    <source>
        <dbReference type="ARBA" id="ARBA00023136"/>
    </source>
</evidence>
<evidence type="ECO:0000256" key="7">
    <source>
        <dbReference type="RuleBase" id="RU003879"/>
    </source>
</evidence>
<keyword evidence="3" id="KW-1003">Cell membrane</keyword>
<name>A0ABP9ZW04_9GAMM</name>
<evidence type="ECO:0000256" key="4">
    <source>
        <dbReference type="ARBA" id="ARBA00022692"/>
    </source>
</evidence>
<keyword evidence="7" id="KW-0653">Protein transport</keyword>
<evidence type="ECO:0000313" key="9">
    <source>
        <dbReference type="EMBL" id="GAA6144327.1"/>
    </source>
</evidence>
<dbReference type="InterPro" id="IPR003400">
    <property type="entry name" value="ExbD"/>
</dbReference>
<keyword evidence="5 8" id="KW-1133">Transmembrane helix</keyword>
<sequence>MQSRLQQRLEQQEAQGIDMSPLIDVVFILLIFFIVTTVFVRETGVEVDKPQAVSATTLEQNVILIAVTDTGDVVYDGSNIGVAGVRAIVAQGQDKGGRPVVIQADRLVEAERLLAVIDEAKLAGAEQVSIAALKP</sequence>
<keyword evidence="7" id="KW-0813">Transport</keyword>
<comment type="subcellular location">
    <subcellularLocation>
        <location evidence="1">Cell membrane</location>
        <topology evidence="1">Single-pass membrane protein</topology>
    </subcellularLocation>
    <subcellularLocation>
        <location evidence="7">Cell membrane</location>
        <topology evidence="7">Single-pass type II membrane protein</topology>
    </subcellularLocation>
</comment>